<reference evidence="2 3" key="1">
    <citation type="journal article" date="2016" name="Genome Announc.">
        <title>Complete Genome Sequence of Thiostrepton-Producing Streptomyces laurentii ATCC 31255.</title>
        <authorList>
            <person name="Doi K."/>
            <person name="Fujino Y."/>
            <person name="Nagayoshi Y."/>
            <person name="Ohshima T."/>
            <person name="Ogata S."/>
        </authorList>
    </citation>
    <scope>NUCLEOTIDE SEQUENCE [LARGE SCALE GENOMIC DNA]</scope>
    <source>
        <strain evidence="2 3">ATCC 31255</strain>
    </source>
</reference>
<sequence length="68" mass="7342">MKTSVTAATTRIAIRPGVKNPPARDALALDLSLVVLLALMAALSPSRRAFPQDRPIRAPQPWRAAPKE</sequence>
<evidence type="ECO:0000256" key="1">
    <source>
        <dbReference type="SAM" id="MobiDB-lite"/>
    </source>
</evidence>
<feature type="region of interest" description="Disordered" evidence="1">
    <location>
        <begin position="48"/>
        <end position="68"/>
    </location>
</feature>
<name>A0A160P7S2_STRLU</name>
<dbReference type="KEGG" id="slau:SLA_6282"/>
<dbReference type="AlphaFoldDB" id="A0A160P7S2"/>
<accession>A0A160P7S2</accession>
<organism evidence="2 3">
    <name type="scientific">Streptomyces laurentii</name>
    <dbReference type="NCBI Taxonomy" id="39478"/>
    <lineage>
        <taxon>Bacteria</taxon>
        <taxon>Bacillati</taxon>
        <taxon>Actinomycetota</taxon>
        <taxon>Actinomycetes</taxon>
        <taxon>Kitasatosporales</taxon>
        <taxon>Streptomycetaceae</taxon>
        <taxon>Streptomyces</taxon>
    </lineage>
</organism>
<keyword evidence="3" id="KW-1185">Reference proteome</keyword>
<evidence type="ECO:0000313" key="3">
    <source>
        <dbReference type="Proteomes" id="UP000217676"/>
    </source>
</evidence>
<evidence type="ECO:0000313" key="2">
    <source>
        <dbReference type="EMBL" id="BAU87151.1"/>
    </source>
</evidence>
<dbReference type="EMBL" id="AP017424">
    <property type="protein sequence ID" value="BAU87151.1"/>
    <property type="molecule type" value="Genomic_DNA"/>
</dbReference>
<gene>
    <name evidence="2" type="ORF">SLA_6282</name>
</gene>
<dbReference type="Proteomes" id="UP000217676">
    <property type="component" value="Chromosome"/>
</dbReference>
<protein>
    <submittedName>
        <fullName evidence="2">Uncharacterized protein</fullName>
    </submittedName>
</protein>
<proteinExistence type="predicted"/>